<dbReference type="EMBL" id="AP013066">
    <property type="protein sequence ID" value="BAN36822.1"/>
    <property type="molecule type" value="Genomic_DNA"/>
</dbReference>
<evidence type="ECO:0000256" key="8">
    <source>
        <dbReference type="HAMAP-Rule" id="MF_01416"/>
    </source>
</evidence>
<evidence type="ECO:0000256" key="4">
    <source>
        <dbReference type="ARBA" id="ARBA00023065"/>
    </source>
</evidence>
<evidence type="ECO:0000313" key="9">
    <source>
        <dbReference type="EMBL" id="BAN36822.1"/>
    </source>
</evidence>
<dbReference type="PRINTS" id="PR00125">
    <property type="entry name" value="ATPASEDELTA"/>
</dbReference>
<keyword evidence="2 8" id="KW-0813">Transport</keyword>
<dbReference type="NCBIfam" id="NF004402">
    <property type="entry name" value="PRK05758.2-2"/>
    <property type="match status" value="1"/>
</dbReference>
<dbReference type="Gene3D" id="1.10.520.20">
    <property type="entry name" value="N-terminal domain of the delta subunit of the F1F0-ATP synthase"/>
    <property type="match status" value="1"/>
</dbReference>
<evidence type="ECO:0000256" key="6">
    <source>
        <dbReference type="ARBA" id="ARBA00023196"/>
    </source>
</evidence>
<dbReference type="NCBIfam" id="TIGR01145">
    <property type="entry name" value="ATP_synt_delta"/>
    <property type="match status" value="1"/>
</dbReference>
<evidence type="ECO:0000256" key="2">
    <source>
        <dbReference type="ARBA" id="ARBA00022448"/>
    </source>
</evidence>
<dbReference type="RefSeq" id="WP_009207215.1">
    <property type="nucleotide sequence ID" value="NC_022357.1"/>
</dbReference>
<keyword evidence="4 8" id="KW-0406">Ion transport</keyword>
<dbReference type="KEGG" id="sdr:SCD_n03023"/>
<evidence type="ECO:0000256" key="7">
    <source>
        <dbReference type="ARBA" id="ARBA00023310"/>
    </source>
</evidence>
<dbReference type="HAMAP" id="MF_01416">
    <property type="entry name" value="ATP_synth_delta_bact"/>
    <property type="match status" value="1"/>
</dbReference>
<dbReference type="AlphaFoldDB" id="S6B924"/>
<evidence type="ECO:0000256" key="3">
    <source>
        <dbReference type="ARBA" id="ARBA00022781"/>
    </source>
</evidence>
<keyword evidence="5 8" id="KW-0472">Membrane</keyword>
<dbReference type="Proteomes" id="UP000015559">
    <property type="component" value="Chromosome"/>
</dbReference>
<dbReference type="SUPFAM" id="SSF47928">
    <property type="entry name" value="N-terminal domain of the delta subunit of the F1F0-ATP synthase"/>
    <property type="match status" value="1"/>
</dbReference>
<protein>
    <recommendedName>
        <fullName evidence="8">ATP synthase subunit delta</fullName>
    </recommendedName>
    <alternativeName>
        <fullName evidence="8">ATP synthase F(1) sector subunit delta</fullName>
    </alternativeName>
    <alternativeName>
        <fullName evidence="8">F-type ATPase subunit delta</fullName>
        <shortName evidence="8">F-ATPase subunit delta</shortName>
    </alternativeName>
</protein>
<dbReference type="HOGENOM" id="CLU_085114_3_0_4"/>
<dbReference type="GO" id="GO:0045259">
    <property type="term" value="C:proton-transporting ATP synthase complex"/>
    <property type="evidence" value="ECO:0007669"/>
    <property type="project" value="UniProtKB-KW"/>
</dbReference>
<dbReference type="PANTHER" id="PTHR11910">
    <property type="entry name" value="ATP SYNTHASE DELTA CHAIN"/>
    <property type="match status" value="1"/>
</dbReference>
<comment type="similarity">
    <text evidence="8">Belongs to the ATPase delta chain family.</text>
</comment>
<evidence type="ECO:0000256" key="1">
    <source>
        <dbReference type="ARBA" id="ARBA00004370"/>
    </source>
</evidence>
<dbReference type="InterPro" id="IPR000711">
    <property type="entry name" value="ATPase_OSCP/dsu"/>
</dbReference>
<keyword evidence="6 8" id="KW-0139">CF(1)</keyword>
<dbReference type="GO" id="GO:0046933">
    <property type="term" value="F:proton-transporting ATP synthase activity, rotational mechanism"/>
    <property type="evidence" value="ECO:0007669"/>
    <property type="project" value="UniProtKB-UniRule"/>
</dbReference>
<evidence type="ECO:0000256" key="5">
    <source>
        <dbReference type="ARBA" id="ARBA00023136"/>
    </source>
</evidence>
<name>S6B924_SULDS</name>
<organism evidence="9 10">
    <name type="scientific">Sulfuricella denitrificans (strain DSM 22764 / NBRC 105220 / skB26)</name>
    <dbReference type="NCBI Taxonomy" id="1163617"/>
    <lineage>
        <taxon>Bacteria</taxon>
        <taxon>Pseudomonadati</taxon>
        <taxon>Pseudomonadota</taxon>
        <taxon>Betaproteobacteria</taxon>
        <taxon>Nitrosomonadales</taxon>
        <taxon>Sulfuricellaceae</taxon>
        <taxon>Sulfuricella</taxon>
    </lineage>
</organism>
<keyword evidence="8" id="KW-1003">Cell membrane</keyword>
<keyword evidence="7 8" id="KW-0066">ATP synthesis</keyword>
<evidence type="ECO:0000313" key="10">
    <source>
        <dbReference type="Proteomes" id="UP000015559"/>
    </source>
</evidence>
<keyword evidence="10" id="KW-1185">Reference proteome</keyword>
<dbReference type="InterPro" id="IPR026015">
    <property type="entry name" value="ATP_synth_OSCP/delta_N_sf"/>
</dbReference>
<proteinExistence type="inferred from homology"/>
<dbReference type="OrthoDB" id="9816221at2"/>
<comment type="function">
    <text evidence="8">F(1)F(0) ATP synthase produces ATP from ADP in the presence of a proton or sodium gradient. F-type ATPases consist of two structural domains, F(1) containing the extramembraneous catalytic core and F(0) containing the membrane proton channel, linked together by a central stalk and a peripheral stalk. During catalysis, ATP synthesis in the catalytic domain of F(1) is coupled via a rotary mechanism of the central stalk subunits to proton translocation.</text>
</comment>
<sequence length="178" mass="19692">MAEVTTIARPYAEAVYRIAEQGDALDKWSQMLEFASTVVNDPQMQAVIGNPRLTAEQQRNAFLAVCEKSIDAQGVNMVKLLLENGRLTLLPVIREQFELLRALHGGVMDTEIFSAYPLSDAEKEDLVRRLETKYKRKVEATVTLDPGLIGGVRIVAGDVVIDASVRGQLQNMAFTLKS</sequence>
<dbReference type="Pfam" id="PF00213">
    <property type="entry name" value="OSCP"/>
    <property type="match status" value="1"/>
</dbReference>
<comment type="function">
    <text evidence="8">This protein is part of the stalk that links CF(0) to CF(1). It either transmits conformational changes from CF(0) to CF(1) or is implicated in proton conduction.</text>
</comment>
<dbReference type="GO" id="GO:0005886">
    <property type="term" value="C:plasma membrane"/>
    <property type="evidence" value="ECO:0007669"/>
    <property type="project" value="UniProtKB-SubCell"/>
</dbReference>
<keyword evidence="3 8" id="KW-0375">Hydrogen ion transport</keyword>
<reference evidence="9 10" key="1">
    <citation type="journal article" date="2012" name="Appl. Environ. Microbiol.">
        <title>Draft genome sequence of a psychrotolerant sulfur-oxidizing bacterium, Sulfuricella denitrificans skB26, and proteomic insights into cold adaptation.</title>
        <authorList>
            <person name="Watanabe T."/>
            <person name="Kojima H."/>
            <person name="Fukui M."/>
        </authorList>
    </citation>
    <scope>NUCLEOTIDE SEQUENCE [LARGE SCALE GENOMIC DNA]</scope>
    <source>
        <strain evidence="10">skB26</strain>
    </source>
</reference>
<gene>
    <name evidence="8" type="primary">atpH</name>
    <name evidence="9" type="ORF">SCD_n03023</name>
</gene>
<comment type="subcellular location">
    <subcellularLocation>
        <location evidence="8">Cell membrane</location>
        <topology evidence="8">Peripheral membrane protein</topology>
    </subcellularLocation>
    <subcellularLocation>
        <location evidence="1">Membrane</location>
    </subcellularLocation>
</comment>
<dbReference type="STRING" id="1163617.SCD_n03023"/>
<accession>S6B924</accession>
<dbReference type="eggNOG" id="COG0712">
    <property type="taxonomic scope" value="Bacteria"/>
</dbReference>